<dbReference type="Proteomes" id="UP000678679">
    <property type="component" value="Chromosome 1"/>
</dbReference>
<reference evidence="1 2" key="1">
    <citation type="submission" date="2021-05" db="EMBL/GenBank/DDBJ databases">
        <title>Comparative genomic studies on the polysaccharide-degrading batcterial strains of the Flammeovirga genus.</title>
        <authorList>
            <person name="Zewei F."/>
            <person name="Zheng Z."/>
            <person name="Yu L."/>
            <person name="Ruyue G."/>
            <person name="Yanhong M."/>
            <person name="Yuanyuan C."/>
            <person name="Jingyan G."/>
            <person name="Wenjun H."/>
        </authorList>
    </citation>
    <scope>NUCLEOTIDE SEQUENCE [LARGE SCALE GENOMIC DNA]</scope>
    <source>
        <strain evidence="1 2">NBRC:100898</strain>
    </source>
</reference>
<name>A0AAX1N728_9BACT</name>
<gene>
    <name evidence="1" type="ORF">KMW28_06740</name>
</gene>
<keyword evidence="2" id="KW-1185">Reference proteome</keyword>
<dbReference type="AlphaFoldDB" id="A0AAX1N728"/>
<evidence type="ECO:0000313" key="2">
    <source>
        <dbReference type="Proteomes" id="UP000678679"/>
    </source>
</evidence>
<dbReference type="KEGG" id="fya:KMW28_06740"/>
<accession>A0AAX1N728</accession>
<protein>
    <submittedName>
        <fullName evidence="1">Uncharacterized protein</fullName>
    </submittedName>
</protein>
<evidence type="ECO:0000313" key="1">
    <source>
        <dbReference type="EMBL" id="QWG03274.1"/>
    </source>
</evidence>
<proteinExistence type="predicted"/>
<organism evidence="1 2">
    <name type="scientific">Flammeovirga yaeyamensis</name>
    <dbReference type="NCBI Taxonomy" id="367791"/>
    <lineage>
        <taxon>Bacteria</taxon>
        <taxon>Pseudomonadati</taxon>
        <taxon>Bacteroidota</taxon>
        <taxon>Cytophagia</taxon>
        <taxon>Cytophagales</taxon>
        <taxon>Flammeovirgaceae</taxon>
        <taxon>Flammeovirga</taxon>
    </lineage>
</organism>
<dbReference type="EMBL" id="CP076132">
    <property type="protein sequence ID" value="QWG03274.1"/>
    <property type="molecule type" value="Genomic_DNA"/>
</dbReference>
<dbReference type="RefSeq" id="WP_169664054.1">
    <property type="nucleotide sequence ID" value="NZ_CP076132.1"/>
</dbReference>
<sequence>MSQVNTELYSPTRLDFKWSLKLKRGSVHAATFAFKVLSHNIKESRERSERIHRELLSNSKFRENFGIEDVNHNDLVVYSSIVDAQPSELDKKMKQFQRWVKQAQRDAKERIEKFSPTF</sequence>